<gene>
    <name evidence="9" type="ORF">C2G38_2048187</name>
</gene>
<dbReference type="Pfam" id="PF00173">
    <property type="entry name" value="Cyt-b5"/>
    <property type="match status" value="1"/>
</dbReference>
<evidence type="ECO:0000259" key="8">
    <source>
        <dbReference type="PROSITE" id="PS50255"/>
    </source>
</evidence>
<protein>
    <recommendedName>
        <fullName evidence="8">Cytochrome b5 heme-binding domain-containing protein</fullName>
    </recommendedName>
</protein>
<keyword evidence="1 7" id="KW-0349">Heme</keyword>
<dbReference type="Proteomes" id="UP000266673">
    <property type="component" value="Unassembled WGS sequence"/>
</dbReference>
<organism evidence="9 10">
    <name type="scientific">Gigaspora rosea</name>
    <dbReference type="NCBI Taxonomy" id="44941"/>
    <lineage>
        <taxon>Eukaryota</taxon>
        <taxon>Fungi</taxon>
        <taxon>Fungi incertae sedis</taxon>
        <taxon>Mucoromycota</taxon>
        <taxon>Glomeromycotina</taxon>
        <taxon>Glomeromycetes</taxon>
        <taxon>Diversisporales</taxon>
        <taxon>Gigasporaceae</taxon>
        <taxon>Gigaspora</taxon>
    </lineage>
</organism>
<dbReference type="GO" id="GO:0046872">
    <property type="term" value="F:metal ion binding"/>
    <property type="evidence" value="ECO:0007669"/>
    <property type="project" value="UniProtKB-UniRule"/>
</dbReference>
<evidence type="ECO:0000256" key="3">
    <source>
        <dbReference type="ARBA" id="ARBA00022723"/>
    </source>
</evidence>
<dbReference type="Gene3D" id="3.10.120.10">
    <property type="entry name" value="Cytochrome b5-like heme/steroid binding domain"/>
    <property type="match status" value="1"/>
</dbReference>
<dbReference type="Gene3D" id="3.50.50.60">
    <property type="entry name" value="FAD/NAD(P)-binding domain"/>
    <property type="match status" value="1"/>
</dbReference>
<feature type="domain" description="Cytochrome b5 heme-binding" evidence="8">
    <location>
        <begin position="113"/>
        <end position="171"/>
    </location>
</feature>
<evidence type="ECO:0000313" key="10">
    <source>
        <dbReference type="Proteomes" id="UP000266673"/>
    </source>
</evidence>
<dbReference type="OrthoDB" id="260519at2759"/>
<dbReference type="InterPro" id="IPR050668">
    <property type="entry name" value="Cytochrome_b5"/>
</dbReference>
<name>A0A397UC96_9GLOM</name>
<accession>A0A397UC96</accession>
<dbReference type="PROSITE" id="PS00191">
    <property type="entry name" value="CYTOCHROME_B5_1"/>
    <property type="match status" value="1"/>
</dbReference>
<evidence type="ECO:0000256" key="2">
    <source>
        <dbReference type="ARBA" id="ARBA00022630"/>
    </source>
</evidence>
<dbReference type="GO" id="GO:0016491">
    <property type="term" value="F:oxidoreductase activity"/>
    <property type="evidence" value="ECO:0007669"/>
    <property type="project" value="UniProtKB-KW"/>
</dbReference>
<evidence type="ECO:0000256" key="4">
    <source>
        <dbReference type="ARBA" id="ARBA00023002"/>
    </source>
</evidence>
<dbReference type="Pfam" id="PF00890">
    <property type="entry name" value="FAD_binding_2"/>
    <property type="match status" value="1"/>
</dbReference>
<dbReference type="SUPFAM" id="SSF51905">
    <property type="entry name" value="FAD/NAD(P)-binding domain"/>
    <property type="match status" value="1"/>
</dbReference>
<dbReference type="PANTHER" id="PTHR19359">
    <property type="entry name" value="CYTOCHROME B5"/>
    <property type="match status" value="1"/>
</dbReference>
<dbReference type="PRINTS" id="PR00363">
    <property type="entry name" value="CYTOCHROMEB5"/>
</dbReference>
<keyword evidence="3 7" id="KW-0479">Metal-binding</keyword>
<dbReference type="SUPFAM" id="SSF55856">
    <property type="entry name" value="Cytochrome b5-like heme/steroid binding domain"/>
    <property type="match status" value="1"/>
</dbReference>
<keyword evidence="10" id="KW-1185">Reference proteome</keyword>
<dbReference type="InterPro" id="IPR003953">
    <property type="entry name" value="FAD-dep_OxRdtase_2_FAD-bd"/>
</dbReference>
<dbReference type="STRING" id="44941.A0A397UC96"/>
<dbReference type="EMBL" id="QKWP01002117">
    <property type="protein sequence ID" value="RIB04736.1"/>
    <property type="molecule type" value="Genomic_DNA"/>
</dbReference>
<evidence type="ECO:0000256" key="7">
    <source>
        <dbReference type="RuleBase" id="RU362121"/>
    </source>
</evidence>
<dbReference type="InterPro" id="IPR036188">
    <property type="entry name" value="FAD/NAD-bd_sf"/>
</dbReference>
<dbReference type="SMART" id="SM01117">
    <property type="entry name" value="Cyt-b5"/>
    <property type="match status" value="1"/>
</dbReference>
<dbReference type="GO" id="GO:0016020">
    <property type="term" value="C:membrane"/>
    <property type="evidence" value="ECO:0007669"/>
    <property type="project" value="TreeGrafter"/>
</dbReference>
<dbReference type="PROSITE" id="PS50255">
    <property type="entry name" value="CYTOCHROME_B5_2"/>
    <property type="match status" value="1"/>
</dbReference>
<comment type="caution">
    <text evidence="9">The sequence shown here is derived from an EMBL/GenBank/DDBJ whole genome shotgun (WGS) entry which is preliminary data.</text>
</comment>
<proteinExistence type="inferred from homology"/>
<dbReference type="InterPro" id="IPR001199">
    <property type="entry name" value="Cyt_B5-like_heme/steroid-bd"/>
</dbReference>
<evidence type="ECO:0000256" key="6">
    <source>
        <dbReference type="ARBA" id="ARBA00038168"/>
    </source>
</evidence>
<evidence type="ECO:0000256" key="1">
    <source>
        <dbReference type="ARBA" id="ARBA00022617"/>
    </source>
</evidence>
<dbReference type="AlphaFoldDB" id="A0A397UC96"/>
<reference evidence="9 10" key="1">
    <citation type="submission" date="2018-06" db="EMBL/GenBank/DDBJ databases">
        <title>Comparative genomics reveals the genomic features of Rhizophagus irregularis, R. cerebriforme, R. diaphanum and Gigaspora rosea, and their symbiotic lifestyle signature.</title>
        <authorList>
            <person name="Morin E."/>
            <person name="San Clemente H."/>
            <person name="Chen E.C.H."/>
            <person name="De La Providencia I."/>
            <person name="Hainaut M."/>
            <person name="Kuo A."/>
            <person name="Kohler A."/>
            <person name="Murat C."/>
            <person name="Tang N."/>
            <person name="Roy S."/>
            <person name="Loubradou J."/>
            <person name="Henrissat B."/>
            <person name="Grigoriev I.V."/>
            <person name="Corradi N."/>
            <person name="Roux C."/>
            <person name="Martin F.M."/>
        </authorList>
    </citation>
    <scope>NUCLEOTIDE SEQUENCE [LARGE SCALE GENOMIC DNA]</scope>
    <source>
        <strain evidence="9 10">DAOM 194757</strain>
    </source>
</reference>
<dbReference type="InterPro" id="IPR018506">
    <property type="entry name" value="Cyt_B5_heme-BS"/>
</dbReference>
<evidence type="ECO:0000256" key="5">
    <source>
        <dbReference type="ARBA" id="ARBA00023004"/>
    </source>
</evidence>
<keyword evidence="4" id="KW-0560">Oxidoreductase</keyword>
<dbReference type="GO" id="GO:0020037">
    <property type="term" value="F:heme binding"/>
    <property type="evidence" value="ECO:0007669"/>
    <property type="project" value="UniProtKB-UniRule"/>
</dbReference>
<keyword evidence="5 7" id="KW-0408">Iron</keyword>
<keyword evidence="2" id="KW-0285">Flavoprotein</keyword>
<evidence type="ECO:0000313" key="9">
    <source>
        <dbReference type="EMBL" id="RIB04736.1"/>
    </source>
</evidence>
<dbReference type="InterPro" id="IPR036400">
    <property type="entry name" value="Cyt_B5-like_heme/steroid_sf"/>
</dbReference>
<sequence>MVIAIKEECWRNWKTKGPVRLVLNSKASKEIEWHWQKKLGGIDINAESEVRDMQEQVIPGLFASGEIAGGVRANRLGGFSLLGCVVYGRVAGDSASRYLFANRRLGQIAGQLAPYQTTVSVDPTNQKSDCWVIVNGEVLNVTNFLPDHPGGKKAILIYAGKDATEEFNMLHDKGVVQKYSPEATSNKMLYSICNELLLDIEFNVRHKIKSNYVERIFVRSTPSKCISTGLLAKESKNYV</sequence>
<comment type="similarity">
    <text evidence="6 7">Belongs to the cytochrome b5 family.</text>
</comment>